<name>A0A813QFN7_9BILA</name>
<dbReference type="EMBL" id="CAJNOI010000008">
    <property type="protein sequence ID" value="CAF0767233.1"/>
    <property type="molecule type" value="Genomic_DNA"/>
</dbReference>
<accession>A0A813QFN7</accession>
<dbReference type="OrthoDB" id="9992856at2759"/>
<keyword evidence="3" id="KW-1185">Reference proteome</keyword>
<organism evidence="1 4">
    <name type="scientific">Adineta steineri</name>
    <dbReference type="NCBI Taxonomy" id="433720"/>
    <lineage>
        <taxon>Eukaryota</taxon>
        <taxon>Metazoa</taxon>
        <taxon>Spiralia</taxon>
        <taxon>Gnathifera</taxon>
        <taxon>Rotifera</taxon>
        <taxon>Eurotatoria</taxon>
        <taxon>Bdelloidea</taxon>
        <taxon>Adinetida</taxon>
        <taxon>Adinetidae</taxon>
        <taxon>Adineta</taxon>
    </lineage>
</organism>
<gene>
    <name evidence="1" type="ORF">BJG266_LOCUS3351</name>
    <name evidence="2" type="ORF">QVE165_LOCUS25212</name>
</gene>
<evidence type="ECO:0000313" key="2">
    <source>
        <dbReference type="EMBL" id="CAF1190394.1"/>
    </source>
</evidence>
<dbReference type="AlphaFoldDB" id="A0A813QFN7"/>
<sequence length="249" mass="30040">MLQIPRIISNKSLNIEEYSSVKIDCLLEQRQLVAWRINFRYDNTYRYYYMNPSFRNQFLQSNEDKSRDITFENSMQTIIVSNVRQWINNIYETIECVMYNKQMNLFERRVFYLNIYVSPFLFSVNINNIPMKNKSIFSFSDKQRINVICEIYSYPKSTLQIRLNNQIIHVQETIDCFNDDLSTILLSDSLCLSQTNWRIRVRINTTLYLTEKHNKQNLICSVINFPYGYSWNYSTEIRFLESIGKKYNH</sequence>
<evidence type="ECO:0000313" key="3">
    <source>
        <dbReference type="Proteomes" id="UP000663832"/>
    </source>
</evidence>
<dbReference type="Proteomes" id="UP000663832">
    <property type="component" value="Unassembled WGS sequence"/>
</dbReference>
<dbReference type="EMBL" id="CAJNOM010000181">
    <property type="protein sequence ID" value="CAF1190394.1"/>
    <property type="molecule type" value="Genomic_DNA"/>
</dbReference>
<proteinExistence type="predicted"/>
<evidence type="ECO:0000313" key="4">
    <source>
        <dbReference type="Proteomes" id="UP000663877"/>
    </source>
</evidence>
<protein>
    <submittedName>
        <fullName evidence="1">Uncharacterized protein</fullName>
    </submittedName>
</protein>
<reference evidence="1" key="1">
    <citation type="submission" date="2021-02" db="EMBL/GenBank/DDBJ databases">
        <authorList>
            <person name="Nowell W R."/>
        </authorList>
    </citation>
    <scope>NUCLEOTIDE SEQUENCE</scope>
</reference>
<dbReference type="Proteomes" id="UP000663877">
    <property type="component" value="Unassembled WGS sequence"/>
</dbReference>
<evidence type="ECO:0000313" key="1">
    <source>
        <dbReference type="EMBL" id="CAF0767233.1"/>
    </source>
</evidence>
<comment type="caution">
    <text evidence="1">The sequence shown here is derived from an EMBL/GenBank/DDBJ whole genome shotgun (WGS) entry which is preliminary data.</text>
</comment>